<dbReference type="Pfam" id="PF10986">
    <property type="entry name" value="ZrgA"/>
    <property type="match status" value="1"/>
</dbReference>
<evidence type="ECO:0008006" key="5">
    <source>
        <dbReference type="Google" id="ProtNLM"/>
    </source>
</evidence>
<accession>A0A1I3IVU0</accession>
<feature type="signal peptide" evidence="2">
    <location>
        <begin position="1"/>
        <end position="19"/>
    </location>
</feature>
<sequence>MINKTALVMALVMPSMLFAQEARELGAHQHGHSALNIAIEGTRIALELEAPGADIVGFEYEAQTAEDRAKLDVAVAELSKPLALFVLPDAAGCTVVSSSAGLVDGHHEEGEDHAHDDHAEKEGAQHTEFHAEYLLDCADPTAIDRIEFAFFEVFPNAQEVEVQMISETGSQAFEVERADPVLDLSGLI</sequence>
<dbReference type="STRING" id="390807.SAMN04488095_1116"/>
<dbReference type="OrthoDB" id="7346546at2"/>
<dbReference type="InterPro" id="IPR021253">
    <property type="entry name" value="ZrgA-like"/>
</dbReference>
<reference evidence="3 4" key="1">
    <citation type="submission" date="2016-10" db="EMBL/GenBank/DDBJ databases">
        <authorList>
            <person name="de Groot N.N."/>
        </authorList>
    </citation>
    <scope>NUCLEOTIDE SEQUENCE [LARGE SCALE GENOMIC DNA]</scope>
    <source>
        <strain evidence="3 4">DSM 19073</strain>
    </source>
</reference>
<evidence type="ECO:0000313" key="4">
    <source>
        <dbReference type="Proteomes" id="UP000199110"/>
    </source>
</evidence>
<organism evidence="3 4">
    <name type="scientific">Jannaschia pohangensis</name>
    <dbReference type="NCBI Taxonomy" id="390807"/>
    <lineage>
        <taxon>Bacteria</taxon>
        <taxon>Pseudomonadati</taxon>
        <taxon>Pseudomonadota</taxon>
        <taxon>Alphaproteobacteria</taxon>
        <taxon>Rhodobacterales</taxon>
        <taxon>Roseobacteraceae</taxon>
        <taxon>Jannaschia</taxon>
    </lineage>
</organism>
<dbReference type="Proteomes" id="UP000199110">
    <property type="component" value="Unassembled WGS sequence"/>
</dbReference>
<dbReference type="EMBL" id="FORA01000001">
    <property type="protein sequence ID" value="SFI52028.1"/>
    <property type="molecule type" value="Genomic_DNA"/>
</dbReference>
<keyword evidence="4" id="KW-1185">Reference proteome</keyword>
<keyword evidence="2" id="KW-0732">Signal</keyword>
<feature type="chain" id="PRO_5011441516" description="Zinc-binding protein" evidence="2">
    <location>
        <begin position="20"/>
        <end position="188"/>
    </location>
</feature>
<gene>
    <name evidence="3" type="ORF">SAMN04488095_1116</name>
</gene>
<feature type="compositionally biased region" description="Basic and acidic residues" evidence="1">
    <location>
        <begin position="104"/>
        <end position="123"/>
    </location>
</feature>
<evidence type="ECO:0000256" key="1">
    <source>
        <dbReference type="SAM" id="MobiDB-lite"/>
    </source>
</evidence>
<evidence type="ECO:0000313" key="3">
    <source>
        <dbReference type="EMBL" id="SFI52028.1"/>
    </source>
</evidence>
<evidence type="ECO:0000256" key="2">
    <source>
        <dbReference type="SAM" id="SignalP"/>
    </source>
</evidence>
<protein>
    <recommendedName>
        <fullName evidence="5">Zinc-binding protein</fullName>
    </recommendedName>
</protein>
<proteinExistence type="predicted"/>
<name>A0A1I3IVU0_9RHOB</name>
<feature type="region of interest" description="Disordered" evidence="1">
    <location>
        <begin position="103"/>
        <end position="123"/>
    </location>
</feature>
<dbReference type="AlphaFoldDB" id="A0A1I3IVU0"/>
<dbReference type="RefSeq" id="WP_092777875.1">
    <property type="nucleotide sequence ID" value="NZ_FORA01000001.1"/>
</dbReference>